<name>A0A934N9M1_9BACT</name>
<evidence type="ECO:0000313" key="2">
    <source>
        <dbReference type="Proteomes" id="UP000612893"/>
    </source>
</evidence>
<keyword evidence="2" id="KW-1185">Reference proteome</keyword>
<sequence>MDHISDLLFDRLFLAAELEGRHHNGVLVVRQDVVDLSALPVEELHVLTKEFHDRLLAFVVTGKGPLPKTCHTTSSASKVITAWTSPELKAA</sequence>
<dbReference type="EMBL" id="JAEKNR010000215">
    <property type="protein sequence ID" value="MBJ7600621.1"/>
    <property type="molecule type" value="Genomic_DNA"/>
</dbReference>
<reference evidence="1" key="1">
    <citation type="submission" date="2020-10" db="EMBL/GenBank/DDBJ databases">
        <title>Ca. Dormibacterota MAGs.</title>
        <authorList>
            <person name="Montgomery K."/>
        </authorList>
    </citation>
    <scope>NUCLEOTIDE SEQUENCE [LARGE SCALE GENOMIC DNA]</scope>
    <source>
        <strain evidence="1">SC8812_S17_10</strain>
    </source>
</reference>
<comment type="caution">
    <text evidence="1">The sequence shown here is derived from an EMBL/GenBank/DDBJ whole genome shotgun (WGS) entry which is preliminary data.</text>
</comment>
<evidence type="ECO:0000313" key="1">
    <source>
        <dbReference type="EMBL" id="MBJ7600621.1"/>
    </source>
</evidence>
<dbReference type="Proteomes" id="UP000612893">
    <property type="component" value="Unassembled WGS sequence"/>
</dbReference>
<accession>A0A934N9M1</accession>
<dbReference type="AlphaFoldDB" id="A0A934N9M1"/>
<organism evidence="1 2">
    <name type="scientific">Candidatus Nephthysia bennettiae</name>
    <dbReference type="NCBI Taxonomy" id="3127016"/>
    <lineage>
        <taxon>Bacteria</taxon>
        <taxon>Bacillati</taxon>
        <taxon>Candidatus Dormiibacterota</taxon>
        <taxon>Candidatus Dormibacteria</taxon>
        <taxon>Candidatus Dormibacterales</taxon>
        <taxon>Candidatus Dormibacteraceae</taxon>
        <taxon>Candidatus Nephthysia</taxon>
    </lineage>
</organism>
<dbReference type="RefSeq" id="WP_338204536.1">
    <property type="nucleotide sequence ID" value="NZ_JAEKNR010000215.1"/>
</dbReference>
<protein>
    <submittedName>
        <fullName evidence="1">Uncharacterized protein</fullName>
    </submittedName>
</protein>
<proteinExistence type="predicted"/>
<gene>
    <name evidence="1" type="ORF">JF922_21450</name>
</gene>